<protein>
    <submittedName>
        <fullName evidence="2">Uncharacterized protein</fullName>
    </submittedName>
</protein>
<gene>
    <name evidence="2" type="ORF">Adt_24677</name>
</gene>
<evidence type="ECO:0000313" key="2">
    <source>
        <dbReference type="EMBL" id="KAL2499127.1"/>
    </source>
</evidence>
<dbReference type="AlphaFoldDB" id="A0ABD1SEG0"/>
<accession>A0ABD1SEG0</accession>
<evidence type="ECO:0000313" key="3">
    <source>
        <dbReference type="Proteomes" id="UP001604336"/>
    </source>
</evidence>
<reference evidence="3" key="1">
    <citation type="submission" date="2024-07" db="EMBL/GenBank/DDBJ databases">
        <title>Two chromosome-level genome assemblies of Korean endemic species Abeliophyllum distichum and Forsythia ovata (Oleaceae).</title>
        <authorList>
            <person name="Jang H."/>
        </authorList>
    </citation>
    <scope>NUCLEOTIDE SEQUENCE [LARGE SCALE GENOMIC DNA]</scope>
</reference>
<sequence length="133" mass="15460">MLVHENRARKTLSSGRIIDDKKIGVENKAPVMSHSHPYSDPMDSLRYQPVDLLKERERRLARSASVFGRLGDEADSHQRKTPFLDSRKVGSHPRDPIYEPNYSYDDEGDEPTRSFEEDDDEEDLPFFHEIRST</sequence>
<evidence type="ECO:0000256" key="1">
    <source>
        <dbReference type="SAM" id="MobiDB-lite"/>
    </source>
</evidence>
<organism evidence="2 3">
    <name type="scientific">Abeliophyllum distichum</name>
    <dbReference type="NCBI Taxonomy" id="126358"/>
    <lineage>
        <taxon>Eukaryota</taxon>
        <taxon>Viridiplantae</taxon>
        <taxon>Streptophyta</taxon>
        <taxon>Embryophyta</taxon>
        <taxon>Tracheophyta</taxon>
        <taxon>Spermatophyta</taxon>
        <taxon>Magnoliopsida</taxon>
        <taxon>eudicotyledons</taxon>
        <taxon>Gunneridae</taxon>
        <taxon>Pentapetalae</taxon>
        <taxon>asterids</taxon>
        <taxon>lamiids</taxon>
        <taxon>Lamiales</taxon>
        <taxon>Oleaceae</taxon>
        <taxon>Forsythieae</taxon>
        <taxon>Abeliophyllum</taxon>
    </lineage>
</organism>
<feature type="compositionally biased region" description="Basic and acidic residues" evidence="1">
    <location>
        <begin position="85"/>
        <end position="97"/>
    </location>
</feature>
<comment type="caution">
    <text evidence="2">The sequence shown here is derived from an EMBL/GenBank/DDBJ whole genome shotgun (WGS) entry which is preliminary data.</text>
</comment>
<dbReference type="Proteomes" id="UP001604336">
    <property type="component" value="Unassembled WGS sequence"/>
</dbReference>
<keyword evidence="3" id="KW-1185">Reference proteome</keyword>
<dbReference type="EMBL" id="JBFOLK010000007">
    <property type="protein sequence ID" value="KAL2499127.1"/>
    <property type="molecule type" value="Genomic_DNA"/>
</dbReference>
<name>A0ABD1SEG0_9LAMI</name>
<feature type="region of interest" description="Disordered" evidence="1">
    <location>
        <begin position="64"/>
        <end position="133"/>
    </location>
</feature>
<proteinExistence type="predicted"/>